<organism evidence="10 11">
    <name type="scientific">Microbacterium pseudoresistens</name>
    <dbReference type="NCBI Taxonomy" id="640634"/>
    <lineage>
        <taxon>Bacteria</taxon>
        <taxon>Bacillati</taxon>
        <taxon>Actinomycetota</taxon>
        <taxon>Actinomycetes</taxon>
        <taxon>Micrococcales</taxon>
        <taxon>Microbacteriaceae</taxon>
        <taxon>Microbacterium</taxon>
    </lineage>
</organism>
<feature type="transmembrane region" description="Helical" evidence="7">
    <location>
        <begin position="173"/>
        <end position="193"/>
    </location>
</feature>
<dbReference type="GO" id="GO:0022857">
    <property type="term" value="F:transmembrane transporter activity"/>
    <property type="evidence" value="ECO:0007669"/>
    <property type="project" value="InterPro"/>
</dbReference>
<feature type="transmembrane region" description="Helical" evidence="7">
    <location>
        <begin position="273"/>
        <end position="295"/>
    </location>
</feature>
<keyword evidence="11" id="KW-1185">Reference proteome</keyword>
<feature type="transmembrane region" description="Helical" evidence="7">
    <location>
        <begin position="307"/>
        <end position="327"/>
    </location>
</feature>
<dbReference type="GO" id="GO:0005886">
    <property type="term" value="C:plasma membrane"/>
    <property type="evidence" value="ECO:0007669"/>
    <property type="project" value="UniProtKB-SubCell"/>
</dbReference>
<dbReference type="InterPro" id="IPR024528">
    <property type="entry name" value="ThrE_2"/>
</dbReference>
<gene>
    <name evidence="10" type="ORF">BKA02_001239</name>
</gene>
<comment type="caution">
    <text evidence="10">The sequence shown here is derived from an EMBL/GenBank/DDBJ whole genome shotgun (WGS) entry which is preliminary data.</text>
</comment>
<accession>A0A7Y9EUS8</accession>
<keyword evidence="2" id="KW-1003">Cell membrane</keyword>
<dbReference type="Proteomes" id="UP000552045">
    <property type="component" value="Unassembled WGS sequence"/>
</dbReference>
<feature type="transmembrane region" description="Helical" evidence="7">
    <location>
        <begin position="386"/>
        <end position="410"/>
    </location>
</feature>
<dbReference type="GO" id="GO:0015744">
    <property type="term" value="P:succinate transport"/>
    <property type="evidence" value="ECO:0007669"/>
    <property type="project" value="TreeGrafter"/>
</dbReference>
<evidence type="ECO:0000256" key="1">
    <source>
        <dbReference type="ARBA" id="ARBA00004651"/>
    </source>
</evidence>
<reference evidence="10 11" key="1">
    <citation type="submission" date="2020-07" db="EMBL/GenBank/DDBJ databases">
        <title>Sequencing the genomes of 1000 actinobacteria strains.</title>
        <authorList>
            <person name="Klenk H.-P."/>
        </authorList>
    </citation>
    <scope>NUCLEOTIDE SEQUENCE [LARGE SCALE GENOMIC DNA]</scope>
    <source>
        <strain evidence="10 11">DSM 22185</strain>
    </source>
</reference>
<dbReference type="EMBL" id="JACCBH010000001">
    <property type="protein sequence ID" value="NYD54184.1"/>
    <property type="molecule type" value="Genomic_DNA"/>
</dbReference>
<evidence type="ECO:0000256" key="6">
    <source>
        <dbReference type="ARBA" id="ARBA00034125"/>
    </source>
</evidence>
<feature type="transmembrane region" description="Helical" evidence="7">
    <location>
        <begin position="232"/>
        <end position="252"/>
    </location>
</feature>
<evidence type="ECO:0000256" key="5">
    <source>
        <dbReference type="ARBA" id="ARBA00023136"/>
    </source>
</evidence>
<feature type="domain" description="Threonine/serine exporter-like N-terminal" evidence="8">
    <location>
        <begin position="43"/>
        <end position="290"/>
    </location>
</feature>
<feature type="domain" description="Threonine/Serine exporter ThrE" evidence="9">
    <location>
        <begin position="313"/>
        <end position="436"/>
    </location>
</feature>
<dbReference type="AlphaFoldDB" id="A0A7Y9EUS8"/>
<name>A0A7Y9EUS8_9MICO</name>
<evidence type="ECO:0000256" key="2">
    <source>
        <dbReference type="ARBA" id="ARBA00022475"/>
    </source>
</evidence>
<dbReference type="Pfam" id="PF06738">
    <property type="entry name" value="ThrE"/>
    <property type="match status" value="1"/>
</dbReference>
<evidence type="ECO:0000256" key="4">
    <source>
        <dbReference type="ARBA" id="ARBA00022989"/>
    </source>
</evidence>
<dbReference type="RefSeq" id="WP_179432297.1">
    <property type="nucleotide sequence ID" value="NZ_BAABLC010000001.1"/>
</dbReference>
<keyword evidence="5 7" id="KW-0472">Membrane</keyword>
<evidence type="ECO:0000313" key="10">
    <source>
        <dbReference type="EMBL" id="NYD54184.1"/>
    </source>
</evidence>
<dbReference type="PANTHER" id="PTHR34390">
    <property type="entry name" value="UPF0442 PROTEIN YJJB-RELATED"/>
    <property type="match status" value="1"/>
</dbReference>
<keyword evidence="4 7" id="KW-1133">Transmembrane helix</keyword>
<keyword evidence="3 7" id="KW-0812">Transmembrane</keyword>
<dbReference type="InterPro" id="IPR050539">
    <property type="entry name" value="ThrE_Dicarb/AminoAcid_Exp"/>
</dbReference>
<dbReference type="InterPro" id="IPR010619">
    <property type="entry name" value="ThrE-like_N"/>
</dbReference>
<dbReference type="PANTHER" id="PTHR34390:SF2">
    <property type="entry name" value="SUCCINATE TRANSPORTER SUBUNIT YJJP-RELATED"/>
    <property type="match status" value="1"/>
</dbReference>
<proteinExistence type="inferred from homology"/>
<sequence length="451" mass="46989">MSPDHRRRLLASVQRAIHMDPSQVAPTEHLPIVDEAMTVRILDLVMRIGDSMLAHGASANEVTRALIDVTTAFGLSGVHVNITYTAITVGYHRGDQDRPFTLMRVVRATIPDHRKLQRLQALVAEIGSDPNLDRVQASYRAIRRAPFLYRPVVVVFSRALLTAGVSIMLGGSWLLTALTFVAALAAAATQEWLTRLRVPIFFNQMVGGFVTTAVAVLVSALAAAGIEPFDGVRPSIIVSAGIVLMLSGLTVVGAAQDAIDGFALTALGRMLELTMHTVGVVTGILVGLELARVLGYTMVLPSDAPPFGSFVQQILGAVIVAVAVAVYNGSGIRIILVSAVLGAVAIVSHFLATTGGLNEAAACAIGALIASFVGILIAYGLHVPSIAVTTAAIVPLVPGMAVFRGLLALVHTDGAAASSLTLAAAIGIGLAAGASIGLFLGARVRARFTRR</sequence>
<dbReference type="Pfam" id="PF12821">
    <property type="entry name" value="ThrE_2"/>
    <property type="match status" value="1"/>
</dbReference>
<evidence type="ECO:0000313" key="11">
    <source>
        <dbReference type="Proteomes" id="UP000552045"/>
    </source>
</evidence>
<comment type="subcellular location">
    <subcellularLocation>
        <location evidence="1">Cell membrane</location>
        <topology evidence="1">Multi-pass membrane protein</topology>
    </subcellularLocation>
</comment>
<evidence type="ECO:0000256" key="3">
    <source>
        <dbReference type="ARBA" id="ARBA00022692"/>
    </source>
</evidence>
<feature type="transmembrane region" description="Helical" evidence="7">
    <location>
        <begin position="358"/>
        <end position="379"/>
    </location>
</feature>
<feature type="transmembrane region" description="Helical" evidence="7">
    <location>
        <begin position="334"/>
        <end position="352"/>
    </location>
</feature>
<feature type="transmembrane region" description="Helical" evidence="7">
    <location>
        <begin position="205"/>
        <end position="226"/>
    </location>
</feature>
<evidence type="ECO:0000259" key="9">
    <source>
        <dbReference type="Pfam" id="PF12821"/>
    </source>
</evidence>
<feature type="transmembrane region" description="Helical" evidence="7">
    <location>
        <begin position="422"/>
        <end position="442"/>
    </location>
</feature>
<protein>
    <submittedName>
        <fullName evidence="10">Uncharacterized membrane protein YjjP (DUF1212 family)</fullName>
    </submittedName>
</protein>
<evidence type="ECO:0000256" key="7">
    <source>
        <dbReference type="SAM" id="Phobius"/>
    </source>
</evidence>
<comment type="similarity">
    <text evidence="6">Belongs to the ThrE exporter (TC 2.A.79) family.</text>
</comment>
<evidence type="ECO:0000259" key="8">
    <source>
        <dbReference type="Pfam" id="PF06738"/>
    </source>
</evidence>